<accession>A0A2K8JRZ4</accession>
<organism evidence="2">
    <name type="scientific">Pristhesancus plagipennis</name>
    <name type="common">Common assassin bug</name>
    <dbReference type="NCBI Taxonomy" id="1955184"/>
    <lineage>
        <taxon>Eukaryota</taxon>
        <taxon>Metazoa</taxon>
        <taxon>Ecdysozoa</taxon>
        <taxon>Arthropoda</taxon>
        <taxon>Hexapoda</taxon>
        <taxon>Insecta</taxon>
        <taxon>Pterygota</taxon>
        <taxon>Neoptera</taxon>
        <taxon>Paraneoptera</taxon>
        <taxon>Hemiptera</taxon>
        <taxon>Heteroptera</taxon>
        <taxon>Panheteroptera</taxon>
        <taxon>Cimicomorpha</taxon>
        <taxon>Reduviidae</taxon>
        <taxon>Harpactorinae</taxon>
        <taxon>Harpactorini</taxon>
        <taxon>Pristhesancus</taxon>
    </lineage>
</organism>
<reference evidence="2" key="1">
    <citation type="submission" date="2016-10" db="EMBL/GenBank/DDBJ databases">
        <title>The assassin bug Pristhesancus plagipennis produces two different types of venom.</title>
        <authorList>
            <person name="Walker A.A."/>
            <person name="Herzig V."/>
            <person name="Jin J."/>
            <person name="Fry B.G."/>
            <person name="King G.F."/>
        </authorList>
    </citation>
    <scope>NUCLEOTIDE SEQUENCE</scope>
    <source>
        <tissue evidence="2">Venom/labial glands</tissue>
    </source>
</reference>
<name>A0A2K8JRZ4_PRIPG</name>
<protein>
    <submittedName>
        <fullName evidence="2">Uncharacterized protein</fullName>
    </submittedName>
</protein>
<dbReference type="EMBL" id="KY031059">
    <property type="protein sequence ID" value="ATU82810.1"/>
    <property type="molecule type" value="mRNA"/>
</dbReference>
<feature type="signal peptide" evidence="1">
    <location>
        <begin position="1"/>
        <end position="16"/>
    </location>
</feature>
<keyword evidence="1" id="KW-0732">Signal</keyword>
<evidence type="ECO:0000313" key="2">
    <source>
        <dbReference type="EMBL" id="ATU82810.1"/>
    </source>
</evidence>
<sequence>MLLLLIFVLAFHTAQAGEYDELTISCNRSFDVIKQYREASPRPTTPPIPHFLRPLVDLYSRPVAVPAATVLSSSSTPLPHESITPKPLYITASTPKALALAAPCFIT</sequence>
<dbReference type="AlphaFoldDB" id="A0A2K8JRZ4"/>
<evidence type="ECO:0000256" key="1">
    <source>
        <dbReference type="SAM" id="SignalP"/>
    </source>
</evidence>
<proteinExistence type="evidence at transcript level"/>
<feature type="chain" id="PRO_5014907610" evidence="1">
    <location>
        <begin position="17"/>
        <end position="107"/>
    </location>
</feature>